<accession>A0A0F9CRJ5</accession>
<gene>
    <name evidence="1" type="ORF">LCGC14_2634790</name>
</gene>
<protein>
    <submittedName>
        <fullName evidence="1">Uncharacterized protein</fullName>
    </submittedName>
</protein>
<name>A0A0F9CRJ5_9ZZZZ</name>
<sequence length="79" mass="8375">MNGAAAAEILNDQGYTARPTMANAASFLLTWPKAADSSATRAILDEVADTLELLSIDAELAGLSHTATLTTARYRLHRS</sequence>
<dbReference type="EMBL" id="LAZR01045290">
    <property type="protein sequence ID" value="KKK99231.1"/>
    <property type="molecule type" value="Genomic_DNA"/>
</dbReference>
<evidence type="ECO:0000313" key="1">
    <source>
        <dbReference type="EMBL" id="KKK99231.1"/>
    </source>
</evidence>
<comment type="caution">
    <text evidence="1">The sequence shown here is derived from an EMBL/GenBank/DDBJ whole genome shotgun (WGS) entry which is preliminary data.</text>
</comment>
<dbReference type="AlphaFoldDB" id="A0A0F9CRJ5"/>
<proteinExistence type="predicted"/>
<organism evidence="1">
    <name type="scientific">marine sediment metagenome</name>
    <dbReference type="NCBI Taxonomy" id="412755"/>
    <lineage>
        <taxon>unclassified sequences</taxon>
        <taxon>metagenomes</taxon>
        <taxon>ecological metagenomes</taxon>
    </lineage>
</organism>
<reference evidence="1" key="1">
    <citation type="journal article" date="2015" name="Nature">
        <title>Complex archaea that bridge the gap between prokaryotes and eukaryotes.</title>
        <authorList>
            <person name="Spang A."/>
            <person name="Saw J.H."/>
            <person name="Jorgensen S.L."/>
            <person name="Zaremba-Niedzwiedzka K."/>
            <person name="Martijn J."/>
            <person name="Lind A.E."/>
            <person name="van Eijk R."/>
            <person name="Schleper C."/>
            <person name="Guy L."/>
            <person name="Ettema T.J."/>
        </authorList>
    </citation>
    <scope>NUCLEOTIDE SEQUENCE</scope>
</reference>